<feature type="compositionally biased region" description="Basic residues" evidence="1">
    <location>
        <begin position="680"/>
        <end position="691"/>
    </location>
</feature>
<dbReference type="EMBL" id="BAUL01000052">
    <property type="protein sequence ID" value="GAD93276.1"/>
    <property type="molecule type" value="Genomic_DNA"/>
</dbReference>
<reference evidence="4" key="1">
    <citation type="journal article" date="2014" name="Genome Announc.">
        <title>Draft genome sequence of the formaldehyde-resistant fungus Byssochlamys spectabilis No. 5 (anamorph Paecilomyces variotii No. 5) (NBRC109023).</title>
        <authorList>
            <person name="Oka T."/>
            <person name="Ekino K."/>
            <person name="Fukuda K."/>
            <person name="Nomura Y."/>
        </authorList>
    </citation>
    <scope>NUCLEOTIDE SEQUENCE [LARGE SCALE GENOMIC DNA]</scope>
    <source>
        <strain evidence="4">No. 5 / NBRC 109023</strain>
    </source>
</reference>
<dbReference type="eggNOG" id="ENOG502S2MG">
    <property type="taxonomic scope" value="Eukaryota"/>
</dbReference>
<feature type="domain" description="Peroxin/Ferlin" evidence="2">
    <location>
        <begin position="211"/>
        <end position="247"/>
    </location>
</feature>
<keyword evidence="4" id="KW-1185">Reference proteome</keyword>
<dbReference type="Gene3D" id="1.25.40.10">
    <property type="entry name" value="Tetratricopeptide repeat domain"/>
    <property type="match status" value="1"/>
</dbReference>
<feature type="compositionally biased region" description="Polar residues" evidence="1">
    <location>
        <begin position="36"/>
        <end position="46"/>
    </location>
</feature>
<comment type="caution">
    <text evidence="3">The sequence shown here is derived from an EMBL/GenBank/DDBJ whole genome shotgun (WGS) entry which is preliminary data.</text>
</comment>
<dbReference type="OrthoDB" id="72441at2759"/>
<name>V5FU95_BYSSN</name>
<feature type="compositionally biased region" description="Polar residues" evidence="1">
    <location>
        <begin position="477"/>
        <end position="489"/>
    </location>
</feature>
<dbReference type="SMART" id="SM00694">
    <property type="entry name" value="DysFC"/>
    <property type="match status" value="1"/>
</dbReference>
<feature type="region of interest" description="Disordered" evidence="1">
    <location>
        <begin position="69"/>
        <end position="134"/>
    </location>
</feature>
<dbReference type="GO" id="GO:0016020">
    <property type="term" value="C:membrane"/>
    <property type="evidence" value="ECO:0007669"/>
    <property type="project" value="InterPro"/>
</dbReference>
<dbReference type="InterPro" id="IPR011990">
    <property type="entry name" value="TPR-like_helical_dom_sf"/>
</dbReference>
<feature type="region of interest" description="Disordered" evidence="1">
    <location>
        <begin position="559"/>
        <end position="691"/>
    </location>
</feature>
<organism evidence="3 4">
    <name type="scientific">Byssochlamys spectabilis (strain No. 5 / NBRC 109023)</name>
    <name type="common">Paecilomyces variotii</name>
    <dbReference type="NCBI Taxonomy" id="1356009"/>
    <lineage>
        <taxon>Eukaryota</taxon>
        <taxon>Fungi</taxon>
        <taxon>Dikarya</taxon>
        <taxon>Ascomycota</taxon>
        <taxon>Pezizomycotina</taxon>
        <taxon>Eurotiomycetes</taxon>
        <taxon>Eurotiomycetidae</taxon>
        <taxon>Eurotiales</taxon>
        <taxon>Thermoascaceae</taxon>
        <taxon>Paecilomyces</taxon>
    </lineage>
</organism>
<sequence>MMQPVPNIALIDKTAPVQPSDDEGPLSPTGAGPASLTLTKRLTGSSIRKRRKYAKWQQDKLGLNADVSVSRVHSRASSASRRERPPSDWDWDTDGSLSGRDEERQNIDAADFARTASDSQTDEGPSKTETADLGGNSQLDVLYENQRGTFFFGIPLYSHKSLLNLDPAPWVTQDFKESPVDITNAQVPDPSWEWAWKTWYVDMSGDVDEEGWEYSFSFSIKKAWHGTHPWFHSWVRRRRWVRLRVKKFPKRMEREGQSGFEIAHMFNEDYFTIHPNLLNMASREPSIGRGSIARPTEVHKIEEEEYHFHEIGDIPTLMQAVKHAIVDREKITALKRFVQEGGEELHYLPPKIPEIVSLLVFQTSRWQFYNYLQEVIEEESKDLAGNDMSPEAVTKRRRIENLSTAAEEVKNHTTGPVVLPDTQGPTGGKTELPPSWAQYRLSSPPGKREPNSMMSGFVEIKGIPEEAEARGELPWSELSSRPSGSTAGIGQLRNSAIANKFPNSQQQHPKLPRRHRQPCLRSRRVSTALDSVAVASNEPPLLFLYPRWFTSTTRNDRPAAAINPRRLGSSTGRWLSSAATSSSSSVAEAQYNEGRAETSSAQDGGREKVSSNDPSDGLGQTPTINNGIAVDDVSSRTMPESNSDPTKSPPQSTVDLPAVSEEMSSEQRVRRVAGASTKEKRPKTRRKPNTKRPVVFHRHILVNLAERLSPTERKKLRYGRHVSKYAKERLQSRKPVHWTDLVKRLDDLEQDTRVWSKHVRHKVLHLPEETVALMAGMLSMEENIWHVPIRNGCQIRVLDPAESEGLHRKVIITGTKRVIELVESGILKAQIRQERGDPLVEVQKSPVPIVPSVEAMQRRGLTAPLIRGVWSRDRDGVAQKKNTLEPLGPEQILKPEMFTIKKFAEYVEDIVTSADAHYSSKDLRDSAGVQHQQKVEKIIVDLLYDEANQKFVSTGALNMALDYLCRHEFLSSARRILGKCESVASADTYNILLQSAANRQDLNVFHYILQSMARLHVQPNDKTWIAFLQCIVSPNIKAKVVNYMESKGLLQRSETLRSALQLTVYDSLLFHLDSGGDIAEFIQMLNQHYGKKWQSALIINQMLRQLLVKKNVSAMLQLAEICETQRLPVDSMTLKLMVTFFSGDIQKALWFIFRYTNPHRHRFDSSTLEKLFLIAFKDKSLNVCRVIWRYACTKGIVSHKMKDAVVRTTLRNKMKESGNRINNMWEVNSGKVIVGLELGQEDGISLPDGVMSLVPNGFEDNPAASLIGHRPTLSDRKRQRELALALVRRDMEAGPMYHLAEPLAYLLEAAAVLDNQWNLTPRPLSWFLQNTLRVPIEKRIYVSPDGHRRYQ</sequence>
<dbReference type="InterPro" id="IPR006614">
    <property type="entry name" value="Peroxin/Ferlin"/>
</dbReference>
<dbReference type="Proteomes" id="UP000018001">
    <property type="component" value="Unassembled WGS sequence"/>
</dbReference>
<gene>
    <name evidence="3" type="ORF">PVAR5_1884</name>
</gene>
<accession>V5FU95</accession>
<evidence type="ECO:0000313" key="3">
    <source>
        <dbReference type="EMBL" id="GAD93276.1"/>
    </source>
</evidence>
<feature type="region of interest" description="Disordered" evidence="1">
    <location>
        <begin position="414"/>
        <end position="451"/>
    </location>
</feature>
<feature type="compositionally biased region" description="Polar residues" evidence="1">
    <location>
        <begin position="635"/>
        <end position="654"/>
    </location>
</feature>
<evidence type="ECO:0000259" key="2">
    <source>
        <dbReference type="SMART" id="SM00694"/>
    </source>
</evidence>
<evidence type="ECO:0000313" key="4">
    <source>
        <dbReference type="Proteomes" id="UP000018001"/>
    </source>
</evidence>
<dbReference type="InParanoid" id="V5FU95"/>
<dbReference type="HOGENOM" id="CLU_259195_0_0_1"/>
<proteinExistence type="predicted"/>
<evidence type="ECO:0000256" key="1">
    <source>
        <dbReference type="SAM" id="MobiDB-lite"/>
    </source>
</evidence>
<feature type="region of interest" description="Disordered" evidence="1">
    <location>
        <begin position="470"/>
        <end position="489"/>
    </location>
</feature>
<feature type="compositionally biased region" description="Low complexity" evidence="1">
    <location>
        <begin position="576"/>
        <end position="589"/>
    </location>
</feature>
<feature type="compositionally biased region" description="Polar residues" evidence="1">
    <location>
        <begin position="611"/>
        <end position="626"/>
    </location>
</feature>
<feature type="region of interest" description="Disordered" evidence="1">
    <location>
        <begin position="1"/>
        <end position="50"/>
    </location>
</feature>
<feature type="compositionally biased region" description="Low complexity" evidence="1">
    <location>
        <begin position="69"/>
        <end position="79"/>
    </location>
</feature>
<protein>
    <recommendedName>
        <fullName evidence="2">Peroxin/Ferlin domain-containing protein</fullName>
    </recommendedName>
</protein>